<dbReference type="GO" id="GO:0004806">
    <property type="term" value="F:triacylglycerol lipase activity"/>
    <property type="evidence" value="ECO:0007669"/>
    <property type="project" value="UniProtKB-EC"/>
</dbReference>
<dbReference type="PANTHER" id="PTHR48081">
    <property type="entry name" value="AB HYDROLASE SUPERFAMILY PROTEIN C4A8.06C"/>
    <property type="match status" value="1"/>
</dbReference>
<sequence length="277" mass="30944" precursor="true">MNRFLFLALCLLSGYGLAIAQEAAFSSTAYQTERDILYRSGDDLTDYMTERCRLDLYYPRTVKVFPTIVWFHGGGLTGGNRSIPKELTDQGVAVVAVNYRLSPKVQSPAYVQDAAAAVAWTFNHIDQYGGSKDRIFVSGHSAGGYLTSMLGLDKRWLAAHDIDANQIAGLVPFSGHTITHFTVRKERGIGGTQPVVDEMAPLFHVRDDAPPLLLITGDRDMEMLGRYEENAYLWRMMKEAGHEHTELYELEGFDHGGMDGPAYALLLRFVQSISKRR</sequence>
<keyword evidence="2" id="KW-0732">Signal</keyword>
<evidence type="ECO:0000259" key="3">
    <source>
        <dbReference type="Pfam" id="PF20434"/>
    </source>
</evidence>
<comment type="caution">
    <text evidence="4">The sequence shown here is derived from an EMBL/GenBank/DDBJ whole genome shotgun (WGS) entry which is preliminary data.</text>
</comment>
<evidence type="ECO:0000313" key="4">
    <source>
        <dbReference type="EMBL" id="TWU35913.1"/>
    </source>
</evidence>
<feature type="domain" description="BD-FAE-like" evidence="3">
    <location>
        <begin position="54"/>
        <end position="221"/>
    </location>
</feature>
<feature type="signal peptide" evidence="2">
    <location>
        <begin position="1"/>
        <end position="20"/>
    </location>
</feature>
<proteinExistence type="predicted"/>
<dbReference type="EMBL" id="SJPV01000006">
    <property type="protein sequence ID" value="TWU35913.1"/>
    <property type="molecule type" value="Genomic_DNA"/>
</dbReference>
<dbReference type="RefSeq" id="WP_146527984.1">
    <property type="nucleotide sequence ID" value="NZ_SJPV01000006.1"/>
</dbReference>
<dbReference type="InterPro" id="IPR050300">
    <property type="entry name" value="GDXG_lipolytic_enzyme"/>
</dbReference>
<dbReference type="InterPro" id="IPR049492">
    <property type="entry name" value="BD-FAE-like_dom"/>
</dbReference>
<dbReference type="InterPro" id="IPR029058">
    <property type="entry name" value="AB_hydrolase_fold"/>
</dbReference>
<dbReference type="Proteomes" id="UP000319143">
    <property type="component" value="Unassembled WGS sequence"/>
</dbReference>
<reference evidence="4 5" key="1">
    <citation type="submission" date="2019-02" db="EMBL/GenBank/DDBJ databases">
        <title>Deep-cultivation of Planctomycetes and their phenomic and genomic characterization uncovers novel biology.</title>
        <authorList>
            <person name="Wiegand S."/>
            <person name="Jogler M."/>
            <person name="Boedeker C."/>
            <person name="Pinto D."/>
            <person name="Vollmers J."/>
            <person name="Rivas-Marin E."/>
            <person name="Kohn T."/>
            <person name="Peeters S.H."/>
            <person name="Heuer A."/>
            <person name="Rast P."/>
            <person name="Oberbeckmann S."/>
            <person name="Bunk B."/>
            <person name="Jeske O."/>
            <person name="Meyerdierks A."/>
            <person name="Storesund J.E."/>
            <person name="Kallscheuer N."/>
            <person name="Luecker S."/>
            <person name="Lage O.M."/>
            <person name="Pohl T."/>
            <person name="Merkel B.J."/>
            <person name="Hornburger P."/>
            <person name="Mueller R.-W."/>
            <person name="Bruemmer F."/>
            <person name="Labrenz M."/>
            <person name="Spormann A.M."/>
            <person name="Op Den Camp H."/>
            <person name="Overmann J."/>
            <person name="Amann R."/>
            <person name="Jetten M.S.M."/>
            <person name="Mascher T."/>
            <person name="Medema M.H."/>
            <person name="Devos D.P."/>
            <person name="Kaster A.-K."/>
            <person name="Ovreas L."/>
            <person name="Rohde M."/>
            <person name="Galperin M.Y."/>
            <person name="Jogler C."/>
        </authorList>
    </citation>
    <scope>NUCLEOTIDE SEQUENCE [LARGE SCALE GENOMIC DNA]</scope>
    <source>
        <strain evidence="4 5">Poly41</strain>
    </source>
</reference>
<evidence type="ECO:0000256" key="1">
    <source>
        <dbReference type="ARBA" id="ARBA00022801"/>
    </source>
</evidence>
<dbReference type="AlphaFoldDB" id="A0A5C6DF88"/>
<evidence type="ECO:0000313" key="5">
    <source>
        <dbReference type="Proteomes" id="UP000319143"/>
    </source>
</evidence>
<name>A0A5C6DF88_9BACT</name>
<accession>A0A5C6DF88</accession>
<dbReference type="Pfam" id="PF20434">
    <property type="entry name" value="BD-FAE"/>
    <property type="match status" value="1"/>
</dbReference>
<gene>
    <name evidence="4" type="primary">lip2_1</name>
    <name evidence="4" type="ORF">Poly41_36650</name>
</gene>
<dbReference type="PANTHER" id="PTHR48081:SF9">
    <property type="entry name" value="CARBOXYLESTERASE"/>
    <property type="match status" value="1"/>
</dbReference>
<organism evidence="4 5">
    <name type="scientific">Novipirellula artificiosorum</name>
    <dbReference type="NCBI Taxonomy" id="2528016"/>
    <lineage>
        <taxon>Bacteria</taxon>
        <taxon>Pseudomonadati</taxon>
        <taxon>Planctomycetota</taxon>
        <taxon>Planctomycetia</taxon>
        <taxon>Pirellulales</taxon>
        <taxon>Pirellulaceae</taxon>
        <taxon>Novipirellula</taxon>
    </lineage>
</organism>
<keyword evidence="1 4" id="KW-0378">Hydrolase</keyword>
<protein>
    <submittedName>
        <fullName evidence="4">Lipase 2</fullName>
        <ecNumber evidence="4">3.1.1.3</ecNumber>
    </submittedName>
</protein>
<dbReference type="OrthoDB" id="9806180at2"/>
<keyword evidence="5" id="KW-1185">Reference proteome</keyword>
<dbReference type="EC" id="3.1.1.3" evidence="4"/>
<evidence type="ECO:0000256" key="2">
    <source>
        <dbReference type="SAM" id="SignalP"/>
    </source>
</evidence>
<dbReference type="Gene3D" id="3.40.50.1820">
    <property type="entry name" value="alpha/beta hydrolase"/>
    <property type="match status" value="1"/>
</dbReference>
<dbReference type="SUPFAM" id="SSF53474">
    <property type="entry name" value="alpha/beta-Hydrolases"/>
    <property type="match status" value="1"/>
</dbReference>
<feature type="chain" id="PRO_5022760267" evidence="2">
    <location>
        <begin position="21"/>
        <end position="277"/>
    </location>
</feature>